<dbReference type="GO" id="GO:0000107">
    <property type="term" value="F:imidazoleglycerol-phosphate synthase activity"/>
    <property type="evidence" value="ECO:0007669"/>
    <property type="project" value="UniProtKB-UniRule"/>
</dbReference>
<keyword evidence="3 10" id="KW-0028">Amino-acid biosynthesis</keyword>
<feature type="active site" evidence="10 11">
    <location>
        <position position="177"/>
    </location>
</feature>
<comment type="pathway">
    <text evidence="1 10">Amino-acid biosynthesis; L-histidine biosynthesis; L-histidine from 5-phospho-alpha-D-ribose 1-diphosphate: step 5/9.</text>
</comment>
<keyword evidence="7 10" id="KW-0456">Lyase</keyword>
<dbReference type="EC" id="4.3.2.10" evidence="10"/>
<dbReference type="PIRSF" id="PIRSF000495">
    <property type="entry name" value="Amidotransf_hisH"/>
    <property type="match status" value="1"/>
</dbReference>
<comment type="subcellular location">
    <subcellularLocation>
        <location evidence="10">Cytoplasm</location>
    </subcellularLocation>
</comment>
<dbReference type="Proteomes" id="UP000253517">
    <property type="component" value="Unassembled WGS sequence"/>
</dbReference>
<keyword evidence="14" id="KW-1185">Reference proteome</keyword>
<feature type="active site" evidence="10 11">
    <location>
        <position position="175"/>
    </location>
</feature>
<evidence type="ECO:0000313" key="13">
    <source>
        <dbReference type="EMBL" id="RCX05041.1"/>
    </source>
</evidence>
<dbReference type="RefSeq" id="WP_037357977.1">
    <property type="nucleotide sequence ID" value="NZ_BHZF01000001.1"/>
</dbReference>
<evidence type="ECO:0000256" key="4">
    <source>
        <dbReference type="ARBA" id="ARBA00022801"/>
    </source>
</evidence>
<comment type="function">
    <text evidence="10">IGPS catalyzes the conversion of PRFAR and glutamine to IGP, AICAR and glutamate. The HisH subunit catalyzes the hydrolysis of glutamine to glutamate and ammonia as part of the synthesis of IGP and AICAR. The resulting ammonia molecule is channeled to the active site of HisF.</text>
</comment>
<comment type="subunit">
    <text evidence="2 10">Heterodimer of HisH and HisF.</text>
</comment>
<dbReference type="PANTHER" id="PTHR42701:SF1">
    <property type="entry name" value="IMIDAZOLE GLYCEROL PHOSPHATE SYNTHASE SUBUNIT HISH"/>
    <property type="match status" value="1"/>
</dbReference>
<dbReference type="GO" id="GO:0016829">
    <property type="term" value="F:lyase activity"/>
    <property type="evidence" value="ECO:0007669"/>
    <property type="project" value="UniProtKB-KW"/>
</dbReference>
<evidence type="ECO:0000313" key="14">
    <source>
        <dbReference type="Proteomes" id="UP000253517"/>
    </source>
</evidence>
<dbReference type="CDD" id="cd01748">
    <property type="entry name" value="GATase1_IGP_Synthase"/>
    <property type="match status" value="1"/>
</dbReference>
<evidence type="ECO:0000256" key="1">
    <source>
        <dbReference type="ARBA" id="ARBA00005091"/>
    </source>
</evidence>
<keyword evidence="5 10" id="KW-0315">Glutamine amidotransferase</keyword>
<dbReference type="GO" id="GO:0004359">
    <property type="term" value="F:glutaminase activity"/>
    <property type="evidence" value="ECO:0007669"/>
    <property type="project" value="UniProtKB-EC"/>
</dbReference>
<proteinExistence type="inferred from homology"/>
<dbReference type="PANTHER" id="PTHR42701">
    <property type="entry name" value="IMIDAZOLE GLYCEROL PHOSPHATE SYNTHASE SUBUNIT HISH"/>
    <property type="match status" value="1"/>
</dbReference>
<evidence type="ECO:0000256" key="7">
    <source>
        <dbReference type="ARBA" id="ARBA00023239"/>
    </source>
</evidence>
<dbReference type="EMBL" id="QPJS01000001">
    <property type="protein sequence ID" value="RCX05041.1"/>
    <property type="molecule type" value="Genomic_DNA"/>
</dbReference>
<name>A0A369A7B6_9FLAO</name>
<evidence type="ECO:0000256" key="2">
    <source>
        <dbReference type="ARBA" id="ARBA00011152"/>
    </source>
</evidence>
<organism evidence="13 14">
    <name type="scientific">Schleiferia thermophila</name>
    <dbReference type="NCBI Taxonomy" id="884107"/>
    <lineage>
        <taxon>Bacteria</taxon>
        <taxon>Pseudomonadati</taxon>
        <taxon>Bacteroidota</taxon>
        <taxon>Flavobacteriia</taxon>
        <taxon>Flavobacteriales</taxon>
        <taxon>Schleiferiaceae</taxon>
        <taxon>Schleiferia</taxon>
    </lineage>
</organism>
<evidence type="ECO:0000256" key="8">
    <source>
        <dbReference type="ARBA" id="ARBA00047838"/>
    </source>
</evidence>
<dbReference type="SUPFAM" id="SSF52317">
    <property type="entry name" value="Class I glutamine amidotransferase-like"/>
    <property type="match status" value="1"/>
</dbReference>
<evidence type="ECO:0000256" key="5">
    <source>
        <dbReference type="ARBA" id="ARBA00022962"/>
    </source>
</evidence>
<dbReference type="HAMAP" id="MF_00278">
    <property type="entry name" value="HisH"/>
    <property type="match status" value="1"/>
</dbReference>
<dbReference type="InterPro" id="IPR029062">
    <property type="entry name" value="Class_I_gatase-like"/>
</dbReference>
<keyword evidence="6 10" id="KW-0368">Histidine biosynthesis</keyword>
<dbReference type="Pfam" id="PF00117">
    <property type="entry name" value="GATase"/>
    <property type="match status" value="1"/>
</dbReference>
<keyword evidence="10" id="KW-0963">Cytoplasm</keyword>
<protein>
    <recommendedName>
        <fullName evidence="10">Imidazole glycerol phosphate synthase subunit HisH</fullName>
        <ecNumber evidence="10">4.3.2.10</ecNumber>
    </recommendedName>
    <alternativeName>
        <fullName evidence="10">IGP synthase glutaminase subunit</fullName>
        <ecNumber evidence="10">3.5.1.2</ecNumber>
    </alternativeName>
    <alternativeName>
        <fullName evidence="10">IGP synthase subunit HisH</fullName>
    </alternativeName>
    <alternativeName>
        <fullName evidence="10">ImGP synthase subunit HisH</fullName>
        <shortName evidence="10">IGPS subunit HisH</shortName>
    </alternativeName>
</protein>
<dbReference type="Gene3D" id="3.40.50.880">
    <property type="match status" value="1"/>
</dbReference>
<reference evidence="13 14" key="1">
    <citation type="submission" date="2018-07" db="EMBL/GenBank/DDBJ databases">
        <title>Genomic Encyclopedia of Type Strains, Phase IV (KMG-IV): sequencing the most valuable type-strain genomes for metagenomic binning, comparative biology and taxonomic classification.</title>
        <authorList>
            <person name="Goeker M."/>
        </authorList>
    </citation>
    <scope>NUCLEOTIDE SEQUENCE [LARGE SCALE GENOMIC DNA]</scope>
    <source>
        <strain evidence="13 14">DSM 21410</strain>
    </source>
</reference>
<keyword evidence="13" id="KW-0808">Transferase</keyword>
<dbReference type="InterPro" id="IPR010139">
    <property type="entry name" value="Imidazole-glycPsynth_HisH"/>
</dbReference>
<evidence type="ECO:0000256" key="9">
    <source>
        <dbReference type="ARBA" id="ARBA00049534"/>
    </source>
</evidence>
<dbReference type="NCBIfam" id="TIGR01855">
    <property type="entry name" value="IMP_synth_hisH"/>
    <property type="match status" value="1"/>
</dbReference>
<dbReference type="AlphaFoldDB" id="A0A369A7B6"/>
<evidence type="ECO:0000256" key="11">
    <source>
        <dbReference type="PIRSR" id="PIRSR000495-1"/>
    </source>
</evidence>
<keyword evidence="4 10" id="KW-0378">Hydrolase</keyword>
<dbReference type="EC" id="3.5.1.2" evidence="10"/>
<evidence type="ECO:0000256" key="6">
    <source>
        <dbReference type="ARBA" id="ARBA00023102"/>
    </source>
</evidence>
<dbReference type="GO" id="GO:0005737">
    <property type="term" value="C:cytoplasm"/>
    <property type="evidence" value="ECO:0007669"/>
    <property type="project" value="UniProtKB-SubCell"/>
</dbReference>
<dbReference type="PROSITE" id="PS51273">
    <property type="entry name" value="GATASE_TYPE_1"/>
    <property type="match status" value="1"/>
</dbReference>
<gene>
    <name evidence="10" type="primary">hisH</name>
    <name evidence="13" type="ORF">DES35_101320</name>
</gene>
<evidence type="ECO:0000259" key="12">
    <source>
        <dbReference type="Pfam" id="PF00117"/>
    </source>
</evidence>
<sequence>MSVAIVKFNAGNITSVKFALEKLGASYVITDDPGKIAEADRVILPGVGEASSAMNYLREKGLDHILRSLQQPFLGICLGMQLLCTSSDEGNADGLNIIAGRVKKFSSKLKVPLIGWNCVKFAEDELFFGLKKLEFQYFVHSYYLETGDRTIAEAQYGISYSAAVRHLNFRGVQFHPEKSAEPGLQILKNFLRLKT</sequence>
<feature type="domain" description="Glutamine amidotransferase" evidence="12">
    <location>
        <begin position="37"/>
        <end position="191"/>
    </location>
</feature>
<comment type="caution">
    <text evidence="13">The sequence shown here is derived from an EMBL/GenBank/DDBJ whole genome shotgun (WGS) entry which is preliminary data.</text>
</comment>
<dbReference type="GO" id="GO:0000105">
    <property type="term" value="P:L-histidine biosynthetic process"/>
    <property type="evidence" value="ECO:0007669"/>
    <property type="project" value="UniProtKB-UniRule"/>
</dbReference>
<dbReference type="InterPro" id="IPR017926">
    <property type="entry name" value="GATASE"/>
</dbReference>
<feature type="active site" description="Nucleophile" evidence="10 11">
    <location>
        <position position="77"/>
    </location>
</feature>
<comment type="catalytic activity">
    <reaction evidence="8 10">
        <text>5-[(5-phospho-1-deoxy-D-ribulos-1-ylimino)methylamino]-1-(5-phospho-beta-D-ribosyl)imidazole-4-carboxamide + L-glutamine = D-erythro-1-(imidazol-4-yl)glycerol 3-phosphate + 5-amino-1-(5-phospho-beta-D-ribosyl)imidazole-4-carboxamide + L-glutamate + H(+)</text>
        <dbReference type="Rhea" id="RHEA:24793"/>
        <dbReference type="ChEBI" id="CHEBI:15378"/>
        <dbReference type="ChEBI" id="CHEBI:29985"/>
        <dbReference type="ChEBI" id="CHEBI:58278"/>
        <dbReference type="ChEBI" id="CHEBI:58359"/>
        <dbReference type="ChEBI" id="CHEBI:58475"/>
        <dbReference type="ChEBI" id="CHEBI:58525"/>
        <dbReference type="EC" id="4.3.2.10"/>
    </reaction>
</comment>
<evidence type="ECO:0000256" key="3">
    <source>
        <dbReference type="ARBA" id="ARBA00022605"/>
    </source>
</evidence>
<comment type="catalytic activity">
    <reaction evidence="9 10">
        <text>L-glutamine + H2O = L-glutamate + NH4(+)</text>
        <dbReference type="Rhea" id="RHEA:15889"/>
        <dbReference type="ChEBI" id="CHEBI:15377"/>
        <dbReference type="ChEBI" id="CHEBI:28938"/>
        <dbReference type="ChEBI" id="CHEBI:29985"/>
        <dbReference type="ChEBI" id="CHEBI:58359"/>
        <dbReference type="EC" id="3.5.1.2"/>
    </reaction>
</comment>
<accession>A0A369A7B6</accession>
<dbReference type="UniPathway" id="UPA00031">
    <property type="reaction ID" value="UER00010"/>
</dbReference>
<evidence type="ECO:0000256" key="10">
    <source>
        <dbReference type="HAMAP-Rule" id="MF_00278"/>
    </source>
</evidence>